<sequence length="322" mass="36085">MFRHYLTGGFVSRFTHKPASMLVYLLLCALALRSVDAVASCTQNADLVVHKEIIQHGSLTFKKTVVNKTVPIQVTYTIQANQLKQCHNTLSLACDLYGLPLKAVPLDFNQCKSITYHKLAAHLHPSFASSLKTESISWLHNNEPIKIDDKANQEVYYTTETLDDSIIIGLHFRIPTSPVLRPRLGAVRGQEGNPLTVTCEVDSYPPPSRIRWQRLQEKDGVTRLVPVTNATFRAHNGVEGATMEWVDASAYRGFYLCQAISPRGTDSILVEVRIKGMKDILWPAVGILIQLFVLLIIIVVYERSMAKRRAMEEAKSADPKTK</sequence>
<keyword evidence="2" id="KW-0732">Signal</keyword>
<comment type="caution">
    <text evidence="4">The sequence shown here is derived from an EMBL/GenBank/DDBJ whole genome shotgun (WGS) entry which is preliminary data.</text>
</comment>
<reference evidence="4 5" key="1">
    <citation type="submission" date="2019-04" db="EMBL/GenBank/DDBJ databases">
        <title>Annotation for the trematode Fasciola gigantica.</title>
        <authorList>
            <person name="Choi Y.-J."/>
        </authorList>
    </citation>
    <scope>NUCLEOTIDE SEQUENCE [LARGE SCALE GENOMIC DNA]</scope>
    <source>
        <strain evidence="4">Uganda_cow_1</strain>
    </source>
</reference>
<name>A0A504YQ33_FASGI</name>
<dbReference type="Proteomes" id="UP000316759">
    <property type="component" value="Unassembled WGS sequence"/>
</dbReference>
<keyword evidence="1" id="KW-0812">Transmembrane</keyword>
<keyword evidence="1" id="KW-0472">Membrane</keyword>
<evidence type="ECO:0000259" key="3">
    <source>
        <dbReference type="PROSITE" id="PS50835"/>
    </source>
</evidence>
<gene>
    <name evidence="4" type="ORF">FGIG_04191</name>
</gene>
<accession>A0A504YQ33</accession>
<feature type="chain" id="PRO_5021459421" evidence="2">
    <location>
        <begin position="38"/>
        <end position="322"/>
    </location>
</feature>
<feature type="signal peptide" evidence="2">
    <location>
        <begin position="1"/>
        <end position="37"/>
    </location>
</feature>
<dbReference type="STRING" id="46835.A0A504YQ33"/>
<dbReference type="Gene3D" id="2.60.40.10">
    <property type="entry name" value="Immunoglobulins"/>
    <property type="match status" value="1"/>
</dbReference>
<dbReference type="InterPro" id="IPR036179">
    <property type="entry name" value="Ig-like_dom_sf"/>
</dbReference>
<proteinExistence type="predicted"/>
<dbReference type="InterPro" id="IPR013783">
    <property type="entry name" value="Ig-like_fold"/>
</dbReference>
<feature type="domain" description="Ig-like" evidence="3">
    <location>
        <begin position="182"/>
        <end position="275"/>
    </location>
</feature>
<organism evidence="4 5">
    <name type="scientific">Fasciola gigantica</name>
    <name type="common">Giant liver fluke</name>
    <dbReference type="NCBI Taxonomy" id="46835"/>
    <lineage>
        <taxon>Eukaryota</taxon>
        <taxon>Metazoa</taxon>
        <taxon>Spiralia</taxon>
        <taxon>Lophotrochozoa</taxon>
        <taxon>Platyhelminthes</taxon>
        <taxon>Trematoda</taxon>
        <taxon>Digenea</taxon>
        <taxon>Plagiorchiida</taxon>
        <taxon>Echinostomata</taxon>
        <taxon>Echinostomatoidea</taxon>
        <taxon>Fasciolidae</taxon>
        <taxon>Fasciola</taxon>
    </lineage>
</organism>
<dbReference type="InterPro" id="IPR007110">
    <property type="entry name" value="Ig-like_dom"/>
</dbReference>
<dbReference type="SUPFAM" id="SSF48726">
    <property type="entry name" value="Immunoglobulin"/>
    <property type="match status" value="1"/>
</dbReference>
<dbReference type="AlphaFoldDB" id="A0A504YQ33"/>
<dbReference type="EMBL" id="SUNJ01009943">
    <property type="protein sequence ID" value="TPP60018.1"/>
    <property type="molecule type" value="Genomic_DNA"/>
</dbReference>
<feature type="transmembrane region" description="Helical" evidence="1">
    <location>
        <begin position="280"/>
        <end position="301"/>
    </location>
</feature>
<evidence type="ECO:0000256" key="1">
    <source>
        <dbReference type="SAM" id="Phobius"/>
    </source>
</evidence>
<evidence type="ECO:0000313" key="4">
    <source>
        <dbReference type="EMBL" id="TPP60018.1"/>
    </source>
</evidence>
<keyword evidence="1" id="KW-1133">Transmembrane helix</keyword>
<evidence type="ECO:0000256" key="2">
    <source>
        <dbReference type="SAM" id="SignalP"/>
    </source>
</evidence>
<protein>
    <submittedName>
        <fullName evidence="4">Immunoglobulin domain-containing protein</fullName>
    </submittedName>
</protein>
<keyword evidence="5" id="KW-1185">Reference proteome</keyword>
<dbReference type="OrthoDB" id="124041at2759"/>
<evidence type="ECO:0000313" key="5">
    <source>
        <dbReference type="Proteomes" id="UP000316759"/>
    </source>
</evidence>
<dbReference type="PROSITE" id="PS50835">
    <property type="entry name" value="IG_LIKE"/>
    <property type="match status" value="1"/>
</dbReference>